<dbReference type="InterPro" id="IPR036705">
    <property type="entry name" value="Ribosyl_crysJ1_sf"/>
</dbReference>
<dbReference type="SUPFAM" id="SSF101478">
    <property type="entry name" value="ADP-ribosylglycohydrolase"/>
    <property type="match status" value="1"/>
</dbReference>
<accession>A0A9D1LSN2</accession>
<feature type="binding site" evidence="1">
    <location>
        <position position="59"/>
    </location>
    <ligand>
        <name>Mg(2+)</name>
        <dbReference type="ChEBI" id="CHEBI:18420"/>
        <label>1</label>
    </ligand>
</feature>
<evidence type="ECO:0000313" key="2">
    <source>
        <dbReference type="EMBL" id="HIU47323.1"/>
    </source>
</evidence>
<organism evidence="2 3">
    <name type="scientific">Candidatus Fimadaptatus faecigallinarum</name>
    <dbReference type="NCBI Taxonomy" id="2840814"/>
    <lineage>
        <taxon>Bacteria</taxon>
        <taxon>Bacillati</taxon>
        <taxon>Bacillota</taxon>
        <taxon>Clostridia</taxon>
        <taxon>Eubacteriales</taxon>
        <taxon>Candidatus Fimadaptatus</taxon>
    </lineage>
</organism>
<dbReference type="AlphaFoldDB" id="A0A9D1LSN2"/>
<dbReference type="InterPro" id="IPR050792">
    <property type="entry name" value="ADP-ribosylglycohydrolase"/>
</dbReference>
<feature type="binding site" evidence="1">
    <location>
        <position position="249"/>
    </location>
    <ligand>
        <name>Mg(2+)</name>
        <dbReference type="ChEBI" id="CHEBI:18420"/>
        <label>1</label>
    </ligand>
</feature>
<dbReference type="InterPro" id="IPR005502">
    <property type="entry name" value="Ribosyl_crysJ1"/>
</dbReference>
<name>A0A9D1LSN2_9FIRM</name>
<keyword evidence="1" id="KW-0479">Metal-binding</keyword>
<feature type="binding site" evidence="1">
    <location>
        <position position="246"/>
    </location>
    <ligand>
        <name>Mg(2+)</name>
        <dbReference type="ChEBI" id="CHEBI:18420"/>
        <label>1</label>
    </ligand>
</feature>
<feature type="binding site" evidence="1">
    <location>
        <position position="57"/>
    </location>
    <ligand>
        <name>Mg(2+)</name>
        <dbReference type="ChEBI" id="CHEBI:18420"/>
        <label>1</label>
    </ligand>
</feature>
<evidence type="ECO:0000256" key="1">
    <source>
        <dbReference type="PIRSR" id="PIRSR605502-1"/>
    </source>
</evidence>
<dbReference type="EMBL" id="DVNK01000052">
    <property type="protein sequence ID" value="HIU47323.1"/>
    <property type="molecule type" value="Genomic_DNA"/>
</dbReference>
<dbReference type="PANTHER" id="PTHR16222">
    <property type="entry name" value="ADP-RIBOSYLGLYCOHYDROLASE"/>
    <property type="match status" value="1"/>
</dbReference>
<comment type="cofactor">
    <cofactor evidence="1">
        <name>Mg(2+)</name>
        <dbReference type="ChEBI" id="CHEBI:18420"/>
    </cofactor>
    <text evidence="1">Binds 2 magnesium ions per subunit.</text>
</comment>
<dbReference type="PANTHER" id="PTHR16222:SF12">
    <property type="entry name" value="ADP-RIBOSYLGLYCOHYDROLASE-RELATED"/>
    <property type="match status" value="1"/>
</dbReference>
<comment type="caution">
    <text evidence="2">The sequence shown here is derived from an EMBL/GenBank/DDBJ whole genome shotgun (WGS) entry which is preliminary data.</text>
</comment>
<dbReference type="Gene3D" id="1.10.4080.10">
    <property type="entry name" value="ADP-ribosylation/Crystallin J1"/>
    <property type="match status" value="1"/>
</dbReference>
<reference evidence="2" key="1">
    <citation type="submission" date="2020-10" db="EMBL/GenBank/DDBJ databases">
        <authorList>
            <person name="Gilroy R."/>
        </authorList>
    </citation>
    <scope>NUCLEOTIDE SEQUENCE</scope>
    <source>
        <strain evidence="2">ChiSxjej2B14-8506</strain>
    </source>
</reference>
<protein>
    <submittedName>
        <fullName evidence="2">ADP-ribosylglycohydrolase family protein</fullName>
    </submittedName>
</protein>
<evidence type="ECO:0000313" key="3">
    <source>
        <dbReference type="Proteomes" id="UP000824123"/>
    </source>
</evidence>
<dbReference type="Pfam" id="PF03747">
    <property type="entry name" value="ADP_ribosyl_GH"/>
    <property type="match status" value="1"/>
</dbReference>
<gene>
    <name evidence="2" type="ORF">IAC59_08735</name>
</gene>
<feature type="binding site" evidence="1">
    <location>
        <position position="58"/>
    </location>
    <ligand>
        <name>Mg(2+)</name>
        <dbReference type="ChEBI" id="CHEBI:18420"/>
        <label>1</label>
    </ligand>
</feature>
<proteinExistence type="predicted"/>
<keyword evidence="1" id="KW-0460">Magnesium</keyword>
<sequence length="299" mass="31655">MRLSMDVARGALYGVAVADALGATLEFMSAAEIARRYGTLRDIVGGGWLALRPGQVTDDTEMTLAVAEGIAEQPDAPVEAVGRRFIEWLDTQPRDVGRTCAVALNYARRRGWADAARFAHDDLGGRSAGNGSLMRSAYPGLWYADRAQALRVAVELSRMTHYDPLASEACELYTAAIWDMARGGVPARQALKAAFGGTRYQAALAGQARLDPTGFVVDTLNCALDAVACTSSLEDAIVRAVNLGGDADTVGAVAGGLAGAMYGYDSIPTRWREALDVRTRARLDAAAERAVNAGADLVQ</sequence>
<dbReference type="Proteomes" id="UP000824123">
    <property type="component" value="Unassembled WGS sequence"/>
</dbReference>
<reference evidence="2" key="2">
    <citation type="journal article" date="2021" name="PeerJ">
        <title>Extensive microbial diversity within the chicken gut microbiome revealed by metagenomics and culture.</title>
        <authorList>
            <person name="Gilroy R."/>
            <person name="Ravi A."/>
            <person name="Getino M."/>
            <person name="Pursley I."/>
            <person name="Horton D.L."/>
            <person name="Alikhan N.F."/>
            <person name="Baker D."/>
            <person name="Gharbi K."/>
            <person name="Hall N."/>
            <person name="Watson M."/>
            <person name="Adriaenssens E.M."/>
            <person name="Foster-Nyarko E."/>
            <person name="Jarju S."/>
            <person name="Secka A."/>
            <person name="Antonio M."/>
            <person name="Oren A."/>
            <person name="Chaudhuri R.R."/>
            <person name="La Ragione R."/>
            <person name="Hildebrand F."/>
            <person name="Pallen M.J."/>
        </authorList>
    </citation>
    <scope>NUCLEOTIDE SEQUENCE</scope>
    <source>
        <strain evidence="2">ChiSxjej2B14-8506</strain>
    </source>
</reference>
<feature type="binding site" evidence="1">
    <location>
        <position position="248"/>
    </location>
    <ligand>
        <name>Mg(2+)</name>
        <dbReference type="ChEBI" id="CHEBI:18420"/>
        <label>1</label>
    </ligand>
</feature>
<dbReference type="GO" id="GO:0046872">
    <property type="term" value="F:metal ion binding"/>
    <property type="evidence" value="ECO:0007669"/>
    <property type="project" value="UniProtKB-KW"/>
</dbReference>